<proteinExistence type="predicted"/>
<evidence type="ECO:0000256" key="7">
    <source>
        <dbReference type="ARBA" id="ARBA00031027"/>
    </source>
</evidence>
<feature type="transmembrane region" description="Helical" evidence="9">
    <location>
        <begin position="291"/>
        <end position="314"/>
    </location>
</feature>
<feature type="transmembrane region" description="Helical" evidence="9">
    <location>
        <begin position="522"/>
        <end position="542"/>
    </location>
</feature>
<dbReference type="GO" id="GO:0042773">
    <property type="term" value="P:ATP synthesis coupled electron transport"/>
    <property type="evidence" value="ECO:0007669"/>
    <property type="project" value="InterPro"/>
</dbReference>
<feature type="transmembrane region" description="Helical" evidence="9">
    <location>
        <begin position="50"/>
        <end position="74"/>
    </location>
</feature>
<feature type="transmembrane region" description="Helical" evidence="9">
    <location>
        <begin position="86"/>
        <end position="104"/>
    </location>
</feature>
<dbReference type="GO" id="GO:0008137">
    <property type="term" value="F:NADH dehydrogenase (ubiquinone) activity"/>
    <property type="evidence" value="ECO:0007669"/>
    <property type="project" value="UniProtKB-EC"/>
</dbReference>
<geneLocation type="mitochondrion" evidence="11"/>
<feature type="transmembrane region" description="Helical" evidence="9">
    <location>
        <begin position="7"/>
        <end position="30"/>
    </location>
</feature>
<feature type="transmembrane region" description="Helical" evidence="9">
    <location>
        <begin position="365"/>
        <end position="389"/>
    </location>
</feature>
<evidence type="ECO:0000256" key="9">
    <source>
        <dbReference type="SAM" id="Phobius"/>
    </source>
</evidence>
<evidence type="ECO:0000256" key="4">
    <source>
        <dbReference type="ARBA" id="ARBA00022692"/>
    </source>
</evidence>
<dbReference type="GO" id="GO:0016020">
    <property type="term" value="C:membrane"/>
    <property type="evidence" value="ECO:0007669"/>
    <property type="project" value="UniProtKB-SubCell"/>
</dbReference>
<evidence type="ECO:0000256" key="6">
    <source>
        <dbReference type="ARBA" id="ARBA00023136"/>
    </source>
</evidence>
<feature type="transmembrane region" description="Helical" evidence="9">
    <location>
        <begin position="236"/>
        <end position="257"/>
    </location>
</feature>
<evidence type="ECO:0000256" key="8">
    <source>
        <dbReference type="ARBA" id="ARBA00049551"/>
    </source>
</evidence>
<keyword evidence="11" id="KW-0496">Mitochondrion</keyword>
<dbReference type="PANTHER" id="PTHR42829:SF2">
    <property type="entry name" value="NADH-UBIQUINONE OXIDOREDUCTASE CHAIN 5"/>
    <property type="match status" value="1"/>
</dbReference>
<reference evidence="11" key="1">
    <citation type="submission" date="2020-02" db="EMBL/GenBank/DDBJ databases">
        <authorList>
            <person name="Fang Y."/>
            <person name="Fang W."/>
            <person name="Sun E."/>
        </authorList>
    </citation>
    <scope>NUCLEOTIDE SEQUENCE</scope>
</reference>
<dbReference type="AlphaFoldDB" id="A0A8F2WBD1"/>
<dbReference type="InterPro" id="IPR003945">
    <property type="entry name" value="NU5C-like"/>
</dbReference>
<name>A0A8F2WBD1_LEPDS</name>
<feature type="transmembrane region" description="Helical" evidence="9">
    <location>
        <begin position="150"/>
        <end position="169"/>
    </location>
</feature>
<evidence type="ECO:0000256" key="5">
    <source>
        <dbReference type="ARBA" id="ARBA00022989"/>
    </source>
</evidence>
<comment type="catalytic activity">
    <reaction evidence="8">
        <text>a ubiquinone + NADH + 5 H(+)(in) = a ubiquinol + NAD(+) + 4 H(+)(out)</text>
        <dbReference type="Rhea" id="RHEA:29091"/>
        <dbReference type="Rhea" id="RHEA-COMP:9565"/>
        <dbReference type="Rhea" id="RHEA-COMP:9566"/>
        <dbReference type="ChEBI" id="CHEBI:15378"/>
        <dbReference type="ChEBI" id="CHEBI:16389"/>
        <dbReference type="ChEBI" id="CHEBI:17976"/>
        <dbReference type="ChEBI" id="CHEBI:57540"/>
        <dbReference type="ChEBI" id="CHEBI:57945"/>
        <dbReference type="EC" id="7.1.1.2"/>
    </reaction>
</comment>
<dbReference type="Pfam" id="PF00361">
    <property type="entry name" value="Proton_antipo_M"/>
    <property type="match status" value="1"/>
</dbReference>
<evidence type="ECO:0000256" key="1">
    <source>
        <dbReference type="ARBA" id="ARBA00003257"/>
    </source>
</evidence>
<accession>A0A8F2WBD1</accession>
<feature type="transmembrane region" description="Helical" evidence="9">
    <location>
        <begin position="334"/>
        <end position="353"/>
    </location>
</feature>
<feature type="domain" description="NADH:quinone oxidoreductase/Mrp antiporter transmembrane" evidence="10">
    <location>
        <begin position="105"/>
        <end position="379"/>
    </location>
</feature>
<comment type="subcellular location">
    <subcellularLocation>
        <location evidence="2">Membrane</location>
        <topology evidence="2">Multi-pass membrane protein</topology>
    </subcellularLocation>
</comment>
<dbReference type="EC" id="7.1.1.2" evidence="3"/>
<feature type="transmembrane region" description="Helical" evidence="9">
    <location>
        <begin position="211"/>
        <end position="230"/>
    </location>
</feature>
<dbReference type="GO" id="GO:0003954">
    <property type="term" value="F:NADH dehydrogenase activity"/>
    <property type="evidence" value="ECO:0007669"/>
    <property type="project" value="TreeGrafter"/>
</dbReference>
<dbReference type="PRINTS" id="PR01434">
    <property type="entry name" value="NADHDHGNASE5"/>
</dbReference>
<feature type="transmembrane region" description="Helical" evidence="9">
    <location>
        <begin position="410"/>
        <end position="432"/>
    </location>
</feature>
<feature type="transmembrane region" description="Helical" evidence="9">
    <location>
        <begin position="110"/>
        <end position="129"/>
    </location>
</feature>
<sequence length="543" mass="60843">MHVIFSFSFLFISVSMGILSMLMMGYSGYVVDFCSPFSSYDLSLSFSFDYVSVIYFCVVSLITSVVFMYSGFYMNSSMGDESSNNSRFFLLLMLFVVSMFFLVFSSSWVTVMLGWDGLGLVSFLLVIYYNNASSLDSGLITVFSNRVGDCLFILSFAFIFYCGWGTIEFLQYETVLFFCLVIVFGAITKSAQLPFSSWLPAAMAAPTPVSSLVHSSTLVTAGVFLLIRFNCLLEEVFPVLIVISLGTMLLAGVSANLELDFKKIVAMSTLSQLGFMLFSLSMGFWEICYFHMVFHAFFKSTLFLSTGSLMHLVLGDQDSRNFGSFSDSFLSKMFFSASCLSLMGFPFTMGFYSKDYLLGTLTFSYSSSVCLVFLISCGFTVSYSLRLLYLGFLGNPTFSTTLSYSEGLSFYLPVMLLYTSCVCLGNFFSFNFFPPSVFSFWDLAMGSVVMSLGLLLFFTEVKSFYWKNFFMTLGFLSSVSASGVSSLLRLLTWKKEYTWGEFLGGKGVSLLYSKFNSTSALYNHYTFSSVMMVVLLIIMMYIC</sequence>
<dbReference type="EMBL" id="MT075728">
    <property type="protein sequence ID" value="QWW33379.1"/>
    <property type="molecule type" value="Genomic_DNA"/>
</dbReference>
<gene>
    <name evidence="11" type="primary">ND5</name>
</gene>
<feature type="transmembrane region" description="Helical" evidence="9">
    <location>
        <begin position="470"/>
        <end position="491"/>
    </location>
</feature>
<protein>
    <recommendedName>
        <fullName evidence="3">NADH:ubiquinone reductase (H(+)-translocating)</fullName>
        <ecNumber evidence="3">7.1.1.2</ecNumber>
    </recommendedName>
    <alternativeName>
        <fullName evidence="7">NADH dehydrogenase subunit 5</fullName>
    </alternativeName>
</protein>
<evidence type="ECO:0000313" key="11">
    <source>
        <dbReference type="EMBL" id="QWW33379.1"/>
    </source>
</evidence>
<feature type="transmembrane region" description="Helical" evidence="9">
    <location>
        <begin position="438"/>
        <end position="458"/>
    </location>
</feature>
<keyword evidence="5 9" id="KW-1133">Transmembrane helix</keyword>
<dbReference type="InterPro" id="IPR001750">
    <property type="entry name" value="ND/Mrp_TM"/>
</dbReference>
<organism evidence="11">
    <name type="scientific">Lepidoglyphus destructor</name>
    <name type="common">Storage mite</name>
    <name type="synonym">Glycyphagus destructor</name>
    <dbReference type="NCBI Taxonomy" id="36936"/>
    <lineage>
        <taxon>Eukaryota</taxon>
        <taxon>Metazoa</taxon>
        <taxon>Ecdysozoa</taxon>
        <taxon>Arthropoda</taxon>
        <taxon>Chelicerata</taxon>
        <taxon>Arachnida</taxon>
        <taxon>Acari</taxon>
        <taxon>Acariformes</taxon>
        <taxon>Sarcoptiformes</taxon>
        <taxon>Astigmata</taxon>
        <taxon>Glycyphagoidea</taxon>
        <taxon>Glycyphagidae</taxon>
        <taxon>Lepidoglyphus</taxon>
    </lineage>
</organism>
<evidence type="ECO:0000256" key="3">
    <source>
        <dbReference type="ARBA" id="ARBA00012944"/>
    </source>
</evidence>
<dbReference type="GO" id="GO:0015990">
    <property type="term" value="P:electron transport coupled proton transport"/>
    <property type="evidence" value="ECO:0007669"/>
    <property type="project" value="TreeGrafter"/>
</dbReference>
<comment type="function">
    <text evidence="1">Core subunit of the mitochondrial membrane respiratory chain NADH dehydrogenase (Complex I) that is believed to belong to the minimal assembly required for catalysis. Complex I functions in the transfer of electrons from NADH to the respiratory chain. The immediate electron acceptor for the enzyme is believed to be ubiquinone.</text>
</comment>
<evidence type="ECO:0000259" key="10">
    <source>
        <dbReference type="Pfam" id="PF00361"/>
    </source>
</evidence>
<evidence type="ECO:0000256" key="2">
    <source>
        <dbReference type="ARBA" id="ARBA00004141"/>
    </source>
</evidence>
<keyword evidence="4 9" id="KW-0812">Transmembrane</keyword>
<dbReference type="PANTHER" id="PTHR42829">
    <property type="entry name" value="NADH-UBIQUINONE OXIDOREDUCTASE CHAIN 5"/>
    <property type="match status" value="1"/>
</dbReference>
<feature type="transmembrane region" description="Helical" evidence="9">
    <location>
        <begin position="264"/>
        <end position="285"/>
    </location>
</feature>
<keyword evidence="6 9" id="KW-0472">Membrane</keyword>